<keyword evidence="2" id="KW-1185">Reference proteome</keyword>
<evidence type="ECO:0000313" key="1">
    <source>
        <dbReference type="EMBL" id="ETN99603.1"/>
    </source>
</evidence>
<name>X6LDH3_RETFI</name>
<dbReference type="AlphaFoldDB" id="X6LDH3"/>
<protein>
    <submittedName>
        <fullName evidence="1">Uncharacterized protein</fullName>
    </submittedName>
</protein>
<gene>
    <name evidence="1" type="ORF">RFI_37867</name>
</gene>
<organism evidence="1 2">
    <name type="scientific">Reticulomyxa filosa</name>
    <dbReference type="NCBI Taxonomy" id="46433"/>
    <lineage>
        <taxon>Eukaryota</taxon>
        <taxon>Sar</taxon>
        <taxon>Rhizaria</taxon>
        <taxon>Retaria</taxon>
        <taxon>Foraminifera</taxon>
        <taxon>Monothalamids</taxon>
        <taxon>Reticulomyxidae</taxon>
        <taxon>Reticulomyxa</taxon>
    </lineage>
</organism>
<comment type="caution">
    <text evidence="1">The sequence shown here is derived from an EMBL/GenBank/DDBJ whole genome shotgun (WGS) entry which is preliminary data.</text>
</comment>
<proteinExistence type="predicted"/>
<reference evidence="1 2" key="1">
    <citation type="journal article" date="2013" name="Curr. Biol.">
        <title>The Genome of the Foraminiferan Reticulomyxa filosa.</title>
        <authorList>
            <person name="Glockner G."/>
            <person name="Hulsmann N."/>
            <person name="Schleicher M."/>
            <person name="Noegel A.A."/>
            <person name="Eichinger L."/>
            <person name="Gallinger C."/>
            <person name="Pawlowski J."/>
            <person name="Sierra R."/>
            <person name="Euteneuer U."/>
            <person name="Pillet L."/>
            <person name="Moustafa A."/>
            <person name="Platzer M."/>
            <person name="Groth M."/>
            <person name="Szafranski K."/>
            <person name="Schliwa M."/>
        </authorList>
    </citation>
    <scope>NUCLEOTIDE SEQUENCE [LARGE SCALE GENOMIC DNA]</scope>
</reference>
<accession>X6LDH3</accession>
<dbReference type="Proteomes" id="UP000023152">
    <property type="component" value="Unassembled WGS sequence"/>
</dbReference>
<evidence type="ECO:0000313" key="2">
    <source>
        <dbReference type="Proteomes" id="UP000023152"/>
    </source>
</evidence>
<sequence>MANASAKHVIRIKRVILLMSEQRTNNCWDECIGNNFLNTGDTDQDPVICWAFFEEKVFHNMSLIGQPLEAHRFFKSDNMDLLRLNVGESCMLLVVVSQETVYSYITGQLISLGSAKVPSIYGCWFRKWTNPRGNRLELEDGVNKKVTPFTSTVAPTIKSLPILNFTGAHCQTGNMDLFVIVDDNHQSNHWQNIRSCTIISHLSNL</sequence>
<dbReference type="EMBL" id="ASPP01043479">
    <property type="protein sequence ID" value="ETN99603.1"/>
    <property type="molecule type" value="Genomic_DNA"/>
</dbReference>